<evidence type="ECO:0000313" key="2">
    <source>
        <dbReference type="Proteomes" id="UP000814140"/>
    </source>
</evidence>
<gene>
    <name evidence="1" type="ORF">BV25DRAFT_1838894</name>
</gene>
<organism evidence="1 2">
    <name type="scientific">Artomyces pyxidatus</name>
    <dbReference type="NCBI Taxonomy" id="48021"/>
    <lineage>
        <taxon>Eukaryota</taxon>
        <taxon>Fungi</taxon>
        <taxon>Dikarya</taxon>
        <taxon>Basidiomycota</taxon>
        <taxon>Agaricomycotina</taxon>
        <taxon>Agaricomycetes</taxon>
        <taxon>Russulales</taxon>
        <taxon>Auriscalpiaceae</taxon>
        <taxon>Artomyces</taxon>
    </lineage>
</organism>
<dbReference type="Proteomes" id="UP000814140">
    <property type="component" value="Unassembled WGS sequence"/>
</dbReference>
<reference evidence="1" key="2">
    <citation type="journal article" date="2022" name="New Phytol.">
        <title>Evolutionary transition to the ectomycorrhizal habit in the genomes of a hyperdiverse lineage of mushroom-forming fungi.</title>
        <authorList>
            <person name="Looney B."/>
            <person name="Miyauchi S."/>
            <person name="Morin E."/>
            <person name="Drula E."/>
            <person name="Courty P.E."/>
            <person name="Kohler A."/>
            <person name="Kuo A."/>
            <person name="LaButti K."/>
            <person name="Pangilinan J."/>
            <person name="Lipzen A."/>
            <person name="Riley R."/>
            <person name="Andreopoulos W."/>
            <person name="He G."/>
            <person name="Johnson J."/>
            <person name="Nolan M."/>
            <person name="Tritt A."/>
            <person name="Barry K.W."/>
            <person name="Grigoriev I.V."/>
            <person name="Nagy L.G."/>
            <person name="Hibbett D."/>
            <person name="Henrissat B."/>
            <person name="Matheny P.B."/>
            <person name="Labbe J."/>
            <person name="Martin F.M."/>
        </authorList>
    </citation>
    <scope>NUCLEOTIDE SEQUENCE</scope>
    <source>
        <strain evidence="1">HHB10654</strain>
    </source>
</reference>
<protein>
    <submittedName>
        <fullName evidence="1">Cytochrome P450</fullName>
    </submittedName>
</protein>
<comment type="caution">
    <text evidence="1">The sequence shown here is derived from an EMBL/GenBank/DDBJ whole genome shotgun (WGS) entry which is preliminary data.</text>
</comment>
<reference evidence="1" key="1">
    <citation type="submission" date="2021-03" db="EMBL/GenBank/DDBJ databases">
        <authorList>
            <consortium name="DOE Joint Genome Institute"/>
            <person name="Ahrendt S."/>
            <person name="Looney B.P."/>
            <person name="Miyauchi S."/>
            <person name="Morin E."/>
            <person name="Drula E."/>
            <person name="Courty P.E."/>
            <person name="Chicoki N."/>
            <person name="Fauchery L."/>
            <person name="Kohler A."/>
            <person name="Kuo A."/>
            <person name="Labutti K."/>
            <person name="Pangilinan J."/>
            <person name="Lipzen A."/>
            <person name="Riley R."/>
            <person name="Andreopoulos W."/>
            <person name="He G."/>
            <person name="Johnson J."/>
            <person name="Barry K.W."/>
            <person name="Grigoriev I.V."/>
            <person name="Nagy L."/>
            <person name="Hibbett D."/>
            <person name="Henrissat B."/>
            <person name="Matheny P.B."/>
            <person name="Labbe J."/>
            <person name="Martin F."/>
        </authorList>
    </citation>
    <scope>NUCLEOTIDE SEQUENCE</scope>
    <source>
        <strain evidence="1">HHB10654</strain>
    </source>
</reference>
<sequence length="450" mass="50644">MPSLFLIALYIVSFLSCLLAILALDDRRRRKGLPYPPGPKGLPVIGNILDVPKDAPWVTYARWAKIYGWDWLLPSARDDEQWRVERRAVDRSLGPSAILNYQPMQKLKTHTFLKNLLLTPKDFLSHIAQLQGSIIMSVVYGYDIHDSNDKLLEKAKEFAYVSQALVQPGALLVNDLPFLKYLPEWLPGMGFKQLARDCRTLGEESINGPIAFVKKAMEHGTARPSMALDDLLHCNSEEDERRITTALGSIHIVSALSSFFLMLVLYPQVQKRAQAEIDIITEGTSLPDFSDRARLPYVDALYIVQRTTSLENGGPYRGYFIPKGSIVIANIWAILHDPELYPEPEVFRPERFLTADGEPRDDPMLSAVWGFGKRICPGWRIVNTTLFLVVASVVSAFTVGIAKDAEGKEIPVREKYSGKTLSHPEPFECSIVPRCQYVEELLSASLAREQ</sequence>
<dbReference type="EMBL" id="MU277211">
    <property type="protein sequence ID" value="KAI0061749.1"/>
    <property type="molecule type" value="Genomic_DNA"/>
</dbReference>
<name>A0ACB8SYS5_9AGAM</name>
<accession>A0ACB8SYS5</accession>
<keyword evidence="2" id="KW-1185">Reference proteome</keyword>
<evidence type="ECO:0000313" key="1">
    <source>
        <dbReference type="EMBL" id="KAI0061749.1"/>
    </source>
</evidence>
<proteinExistence type="predicted"/>